<evidence type="ECO:0000256" key="4">
    <source>
        <dbReference type="ARBA" id="ARBA00022692"/>
    </source>
</evidence>
<dbReference type="SUPFAM" id="SSF82861">
    <property type="entry name" value="Mechanosensitive channel protein MscS (YggB), transmembrane region"/>
    <property type="match status" value="1"/>
</dbReference>
<dbReference type="InterPro" id="IPR011066">
    <property type="entry name" value="MscS_channel_C_sf"/>
</dbReference>
<feature type="transmembrane region" description="Helical" evidence="7">
    <location>
        <begin position="187"/>
        <end position="206"/>
    </location>
</feature>
<dbReference type="InterPro" id="IPR010920">
    <property type="entry name" value="LSM_dom_sf"/>
</dbReference>
<reference evidence="10 11" key="1">
    <citation type="submission" date="2023-02" db="EMBL/GenBank/DDBJ databases">
        <title>Genome Sequence of L. cardiaca H63T.</title>
        <authorList>
            <person name="Lopez A.E."/>
            <person name="Cianciotto N.P."/>
        </authorList>
    </citation>
    <scope>NUCLEOTIDE SEQUENCE [LARGE SCALE GENOMIC DNA]</scope>
    <source>
        <strain evidence="10 11">H63</strain>
    </source>
</reference>
<organism evidence="10 11">
    <name type="scientific">Legionella cardiaca</name>
    <dbReference type="NCBI Taxonomy" id="1071983"/>
    <lineage>
        <taxon>Bacteria</taxon>
        <taxon>Pseudomonadati</taxon>
        <taxon>Pseudomonadota</taxon>
        <taxon>Gammaproteobacteria</taxon>
        <taxon>Legionellales</taxon>
        <taxon>Legionellaceae</taxon>
        <taxon>Legionella</taxon>
    </lineage>
</organism>
<feature type="chain" id="PRO_5046211978" evidence="8">
    <location>
        <begin position="22"/>
        <end position="757"/>
    </location>
</feature>
<dbReference type="SUPFAM" id="SSF50182">
    <property type="entry name" value="Sm-like ribonucleoproteins"/>
    <property type="match status" value="1"/>
</dbReference>
<dbReference type="Gene3D" id="2.30.30.60">
    <property type="match status" value="1"/>
</dbReference>
<feature type="transmembrane region" description="Helical" evidence="7">
    <location>
        <begin position="226"/>
        <end position="248"/>
    </location>
</feature>
<keyword evidence="6 7" id="KW-0472">Membrane</keyword>
<keyword evidence="5 7" id="KW-1133">Transmembrane helix</keyword>
<evidence type="ECO:0000313" key="10">
    <source>
        <dbReference type="EMBL" id="WED43650.1"/>
    </source>
</evidence>
<keyword evidence="8" id="KW-0732">Signal</keyword>
<evidence type="ECO:0000256" key="7">
    <source>
        <dbReference type="SAM" id="Phobius"/>
    </source>
</evidence>
<keyword evidence="3" id="KW-1003">Cell membrane</keyword>
<evidence type="ECO:0000259" key="9">
    <source>
        <dbReference type="Pfam" id="PF00924"/>
    </source>
</evidence>
<accession>A0ABY8ASL4</accession>
<dbReference type="EMBL" id="CP119078">
    <property type="protein sequence ID" value="WED43650.1"/>
    <property type="molecule type" value="Genomic_DNA"/>
</dbReference>
<evidence type="ECO:0000256" key="1">
    <source>
        <dbReference type="ARBA" id="ARBA00004651"/>
    </source>
</evidence>
<feature type="transmembrane region" description="Helical" evidence="7">
    <location>
        <begin position="541"/>
        <end position="563"/>
    </location>
</feature>
<feature type="signal peptide" evidence="8">
    <location>
        <begin position="1"/>
        <end position="21"/>
    </location>
</feature>
<dbReference type="Proteomes" id="UP001222087">
    <property type="component" value="Chromosome"/>
</dbReference>
<evidence type="ECO:0000313" key="11">
    <source>
        <dbReference type="Proteomes" id="UP001222087"/>
    </source>
</evidence>
<feature type="transmembrane region" description="Helical" evidence="7">
    <location>
        <begin position="260"/>
        <end position="284"/>
    </location>
</feature>
<feature type="transmembrane region" description="Helical" evidence="7">
    <location>
        <begin position="305"/>
        <end position="324"/>
    </location>
</feature>
<evidence type="ECO:0000256" key="5">
    <source>
        <dbReference type="ARBA" id="ARBA00022989"/>
    </source>
</evidence>
<dbReference type="Gene3D" id="1.10.287.1260">
    <property type="match status" value="1"/>
</dbReference>
<gene>
    <name evidence="10" type="ORF">PXX05_02415</name>
</gene>
<feature type="transmembrane region" description="Helical" evidence="7">
    <location>
        <begin position="393"/>
        <end position="412"/>
    </location>
</feature>
<feature type="domain" description="Mechanosensitive ion channel MscS" evidence="9">
    <location>
        <begin position="586"/>
        <end position="651"/>
    </location>
</feature>
<protein>
    <submittedName>
        <fullName evidence="10">Mechanosensitive ion channel</fullName>
    </submittedName>
</protein>
<sequence>MNRIMLSATLIVLVFFTSALSASAFQAYSGFDVQKATRQLETIREQLSTKSPSYEQLYTAVKQITVLQKQANRCMENGKGQLQKINELLGNSEISSTLMKQNDTRYQELLHDKEIMTKVTADCALFNYHAQEILNDINAQLANTRMFNLLTKSTPVWKNFDPQSFFKVVINKDKFYQISGIDKLSKLNLIIIGFIVAIGFVFSLIFHKFLTRFSKKNAKKSSRKKWLLSLSKSGLFLLLTFLVINIYLHAQFMDVLPRPSLLSLANIFVYFMLAITITRFILSYMQQQYVTDWQKKLVADTKKRATVFLMVLWLGSFAGVMVQGQWLPPEILRPRFVIFSALLTLAFSWLSWLVFRFPFFKSLPKYSLNLIKVFLVLLFLFTVLMGLLGYSNFAVYFIPNMIATFIIFIIAWKVSELLGNLFSLLNDEGRPIAEKIHAWLGIKSTQKLTELFTIRIILNIGFLIFCVFIIMKLWGMSQYHFDYLKTWYFQGGTIYGFSIWPARIVRGAITFCVLLMVGRALSTYVTQHSAFKGEKYRQDNIAILINYTMFSIAVIVALLVAGVNFTNLAVIAGALSIGIGFGLQHLASDFVSGIILLVHKPVTPGDRVIIDDTEGYVKRIRLLSTQITTLNHADMIIPNSHLINKSVTNYNYRQNKICRVNNQVILDSGSDLALAEQILLDVVKENPYIVQTPPHHPVVSYELVPAKDSLHVIVDLWYYIKNIELKQTISSEVSFNIIRALKNNNLCPGYRNELTKK</sequence>
<dbReference type="InterPro" id="IPR052702">
    <property type="entry name" value="MscS-like_channel"/>
</dbReference>
<keyword evidence="4 7" id="KW-0812">Transmembrane</keyword>
<evidence type="ECO:0000256" key="2">
    <source>
        <dbReference type="ARBA" id="ARBA00008017"/>
    </source>
</evidence>
<feature type="transmembrane region" description="Helical" evidence="7">
    <location>
        <begin position="336"/>
        <end position="355"/>
    </location>
</feature>
<dbReference type="PANTHER" id="PTHR30347">
    <property type="entry name" value="POTASSIUM CHANNEL RELATED"/>
    <property type="match status" value="1"/>
</dbReference>
<feature type="transmembrane region" description="Helical" evidence="7">
    <location>
        <begin position="367"/>
        <end position="387"/>
    </location>
</feature>
<proteinExistence type="inferred from homology"/>
<dbReference type="SUPFAM" id="SSF82689">
    <property type="entry name" value="Mechanosensitive channel protein MscS (YggB), C-terminal domain"/>
    <property type="match status" value="1"/>
</dbReference>
<dbReference type="InterPro" id="IPR006685">
    <property type="entry name" value="MscS_channel_2nd"/>
</dbReference>
<name>A0ABY8ASL4_9GAMM</name>
<comment type="subcellular location">
    <subcellularLocation>
        <location evidence="1">Cell membrane</location>
        <topology evidence="1">Multi-pass membrane protein</topology>
    </subcellularLocation>
</comment>
<dbReference type="PANTHER" id="PTHR30347:SF1">
    <property type="entry name" value="MECHANOSENSITIVE CHANNEL MSCK"/>
    <property type="match status" value="1"/>
</dbReference>
<dbReference type="InterPro" id="IPR023408">
    <property type="entry name" value="MscS_beta-dom_sf"/>
</dbReference>
<evidence type="ECO:0000256" key="6">
    <source>
        <dbReference type="ARBA" id="ARBA00023136"/>
    </source>
</evidence>
<dbReference type="Pfam" id="PF00924">
    <property type="entry name" value="MS_channel_2nd"/>
    <property type="match status" value="1"/>
</dbReference>
<feature type="transmembrane region" description="Helical" evidence="7">
    <location>
        <begin position="452"/>
        <end position="474"/>
    </location>
</feature>
<comment type="similarity">
    <text evidence="2">Belongs to the MscS (TC 1.A.23) family.</text>
</comment>
<dbReference type="RefSeq" id="WP_275089461.1">
    <property type="nucleotide sequence ID" value="NZ_CP119078.1"/>
</dbReference>
<keyword evidence="11" id="KW-1185">Reference proteome</keyword>
<feature type="transmembrane region" description="Helical" evidence="7">
    <location>
        <begin position="494"/>
        <end position="521"/>
    </location>
</feature>
<evidence type="ECO:0000256" key="8">
    <source>
        <dbReference type="SAM" id="SignalP"/>
    </source>
</evidence>
<dbReference type="InterPro" id="IPR011014">
    <property type="entry name" value="MscS_channel_TM-2"/>
</dbReference>
<evidence type="ECO:0000256" key="3">
    <source>
        <dbReference type="ARBA" id="ARBA00022475"/>
    </source>
</evidence>